<evidence type="ECO:0000256" key="1">
    <source>
        <dbReference type="SAM" id="MobiDB-lite"/>
    </source>
</evidence>
<organism evidence="3 4">
    <name type="scientific">Lasiosphaeria miniovina</name>
    <dbReference type="NCBI Taxonomy" id="1954250"/>
    <lineage>
        <taxon>Eukaryota</taxon>
        <taxon>Fungi</taxon>
        <taxon>Dikarya</taxon>
        <taxon>Ascomycota</taxon>
        <taxon>Pezizomycotina</taxon>
        <taxon>Sordariomycetes</taxon>
        <taxon>Sordariomycetidae</taxon>
        <taxon>Sordariales</taxon>
        <taxon>Lasiosphaeriaceae</taxon>
        <taxon>Lasiosphaeria</taxon>
    </lineage>
</organism>
<name>A0AA40AVA5_9PEZI</name>
<reference evidence="3" key="1">
    <citation type="submission" date="2023-06" db="EMBL/GenBank/DDBJ databases">
        <title>Genome-scale phylogeny and comparative genomics of the fungal order Sordariales.</title>
        <authorList>
            <consortium name="Lawrence Berkeley National Laboratory"/>
            <person name="Hensen N."/>
            <person name="Bonometti L."/>
            <person name="Westerberg I."/>
            <person name="Brannstrom I.O."/>
            <person name="Guillou S."/>
            <person name="Cros-Aarteil S."/>
            <person name="Calhoun S."/>
            <person name="Haridas S."/>
            <person name="Kuo A."/>
            <person name="Mondo S."/>
            <person name="Pangilinan J."/>
            <person name="Riley R."/>
            <person name="LaButti K."/>
            <person name="Andreopoulos B."/>
            <person name="Lipzen A."/>
            <person name="Chen C."/>
            <person name="Yanf M."/>
            <person name="Daum C."/>
            <person name="Ng V."/>
            <person name="Clum A."/>
            <person name="Steindorff A."/>
            <person name="Ohm R."/>
            <person name="Martin F."/>
            <person name="Silar P."/>
            <person name="Natvig D."/>
            <person name="Lalanne C."/>
            <person name="Gautier V."/>
            <person name="Ament-velasquez S.L."/>
            <person name="Kruys A."/>
            <person name="Hutchinson M.I."/>
            <person name="Powell A.J."/>
            <person name="Barry K."/>
            <person name="Miller A.N."/>
            <person name="Grigoriev I.V."/>
            <person name="Debuchy R."/>
            <person name="Gladieux P."/>
            <person name="Thoren M.H."/>
            <person name="Johannesson H."/>
        </authorList>
    </citation>
    <scope>NUCLEOTIDE SEQUENCE</scope>
    <source>
        <strain evidence="3">SMH2392-1A</strain>
    </source>
</reference>
<feature type="transmembrane region" description="Helical" evidence="2">
    <location>
        <begin position="289"/>
        <end position="312"/>
    </location>
</feature>
<keyword evidence="2" id="KW-0812">Transmembrane</keyword>
<evidence type="ECO:0000313" key="4">
    <source>
        <dbReference type="Proteomes" id="UP001172101"/>
    </source>
</evidence>
<keyword evidence="4" id="KW-1185">Reference proteome</keyword>
<dbReference type="EMBL" id="JAUIRO010000003">
    <property type="protein sequence ID" value="KAK0722670.1"/>
    <property type="molecule type" value="Genomic_DNA"/>
</dbReference>
<proteinExistence type="predicted"/>
<gene>
    <name evidence="3" type="ORF">B0T26DRAFT_826495</name>
</gene>
<sequence>MDYQKMTLFHDQGDSARTLPDPSPDPSTIVRAVNSHQPPEPTKDELKTVTLHCSTESAARADQTPYLSACVGHKKVIPRWKPGSDLRFAFWESSFPPSHNAKRVEKALTVAVDDWSRRKVVQLRRVVLDEPHVFVVAYSAQKRQHYAEAFFPDSDKRVLRIFEEALSVKCDGFLAEILRHELGHILGLRHDNAGVAEGDCPSAALTPPNPDSIMMSPLAAKGIQESDFEALKMLYSMDDNGTHAGFQVVTIDPYTLESPSYGYSSKILHGKARHVSVGARATHAQHKTINLGLVSIFVCFFLFFASNARIVVVF</sequence>
<keyword evidence="2" id="KW-1133">Transmembrane helix</keyword>
<dbReference type="AlphaFoldDB" id="A0AA40AVA5"/>
<evidence type="ECO:0000313" key="3">
    <source>
        <dbReference type="EMBL" id="KAK0722670.1"/>
    </source>
</evidence>
<dbReference type="Gene3D" id="3.40.390.10">
    <property type="entry name" value="Collagenase (Catalytic Domain)"/>
    <property type="match status" value="1"/>
</dbReference>
<evidence type="ECO:0000256" key="2">
    <source>
        <dbReference type="SAM" id="Phobius"/>
    </source>
</evidence>
<protein>
    <recommendedName>
        <fullName evidence="5">Peptidase metallopeptidase domain-containing protein</fullName>
    </recommendedName>
</protein>
<comment type="caution">
    <text evidence="3">The sequence shown here is derived from an EMBL/GenBank/DDBJ whole genome shotgun (WGS) entry which is preliminary data.</text>
</comment>
<dbReference type="SUPFAM" id="SSF55486">
    <property type="entry name" value="Metalloproteases ('zincins'), catalytic domain"/>
    <property type="match status" value="1"/>
</dbReference>
<keyword evidence="2" id="KW-0472">Membrane</keyword>
<dbReference type="InterPro" id="IPR024079">
    <property type="entry name" value="MetalloPept_cat_dom_sf"/>
</dbReference>
<evidence type="ECO:0008006" key="5">
    <source>
        <dbReference type="Google" id="ProtNLM"/>
    </source>
</evidence>
<feature type="region of interest" description="Disordered" evidence="1">
    <location>
        <begin position="1"/>
        <end position="26"/>
    </location>
</feature>
<dbReference type="Proteomes" id="UP001172101">
    <property type="component" value="Unassembled WGS sequence"/>
</dbReference>
<accession>A0AA40AVA5</accession>
<dbReference type="GO" id="GO:0008237">
    <property type="term" value="F:metallopeptidase activity"/>
    <property type="evidence" value="ECO:0007669"/>
    <property type="project" value="InterPro"/>
</dbReference>
<dbReference type="RefSeq" id="XP_060298594.1">
    <property type="nucleotide sequence ID" value="XM_060447434.1"/>
</dbReference>
<dbReference type="GeneID" id="85330704"/>